<dbReference type="Gene3D" id="1.10.10.10">
    <property type="entry name" value="Winged helix-like DNA-binding domain superfamily/Winged helix DNA-binding domain"/>
    <property type="match status" value="1"/>
</dbReference>
<evidence type="ECO:0000259" key="8">
    <source>
        <dbReference type="Pfam" id="PF23598"/>
    </source>
</evidence>
<dbReference type="GO" id="GO:0005524">
    <property type="term" value="F:ATP binding"/>
    <property type="evidence" value="ECO:0007669"/>
    <property type="project" value="UniProtKB-KW"/>
</dbReference>
<dbReference type="RefSeq" id="XP_021846909.1">
    <property type="nucleotide sequence ID" value="XM_021991217.1"/>
</dbReference>
<keyword evidence="1" id="KW-0677">Repeat</keyword>
<keyword evidence="3" id="KW-0611">Plant defense</keyword>
<dbReference type="GO" id="GO:0043531">
    <property type="term" value="F:ADP binding"/>
    <property type="evidence" value="ECO:0007669"/>
    <property type="project" value="InterPro"/>
</dbReference>
<feature type="domain" description="NB-ARC" evidence="5">
    <location>
        <begin position="170"/>
        <end position="346"/>
    </location>
</feature>
<keyword evidence="2" id="KW-0547">Nucleotide-binding</keyword>
<protein>
    <submittedName>
        <fullName evidence="10 11">Disease resistance protein RGA4</fullName>
    </submittedName>
</protein>
<evidence type="ECO:0000313" key="11">
    <source>
        <dbReference type="RefSeq" id="XP_021846910.1"/>
    </source>
</evidence>
<dbReference type="AlphaFoldDB" id="A0A9R0JTY2"/>
<dbReference type="InterPro" id="IPR032675">
    <property type="entry name" value="LRR_dom_sf"/>
</dbReference>
<dbReference type="Gene3D" id="1.10.8.430">
    <property type="entry name" value="Helical domain of apoptotic protease-activating factors"/>
    <property type="match status" value="1"/>
</dbReference>
<name>A0A9R0JTY2_SPIOL</name>
<dbReference type="OrthoDB" id="5279713at2759"/>
<dbReference type="Pfam" id="PF23559">
    <property type="entry name" value="WHD_DRP"/>
    <property type="match status" value="1"/>
</dbReference>
<evidence type="ECO:0000313" key="9">
    <source>
        <dbReference type="Proteomes" id="UP000813463"/>
    </source>
</evidence>
<dbReference type="PANTHER" id="PTHR36766">
    <property type="entry name" value="PLANT BROAD-SPECTRUM MILDEW RESISTANCE PROTEIN RPW8"/>
    <property type="match status" value="1"/>
</dbReference>
<gene>
    <name evidence="10 11 12" type="primary">LOC110786652</name>
</gene>
<evidence type="ECO:0000259" key="5">
    <source>
        <dbReference type="Pfam" id="PF00931"/>
    </source>
</evidence>
<evidence type="ECO:0000313" key="10">
    <source>
        <dbReference type="RefSeq" id="XP_021846909.1"/>
    </source>
</evidence>
<organism evidence="9 10">
    <name type="scientific">Spinacia oleracea</name>
    <name type="common">Spinach</name>
    <dbReference type="NCBI Taxonomy" id="3562"/>
    <lineage>
        <taxon>Eukaryota</taxon>
        <taxon>Viridiplantae</taxon>
        <taxon>Streptophyta</taxon>
        <taxon>Embryophyta</taxon>
        <taxon>Tracheophyta</taxon>
        <taxon>Spermatophyta</taxon>
        <taxon>Magnoliopsida</taxon>
        <taxon>eudicotyledons</taxon>
        <taxon>Gunneridae</taxon>
        <taxon>Pentapetalae</taxon>
        <taxon>Caryophyllales</taxon>
        <taxon>Chenopodiaceae</taxon>
        <taxon>Chenopodioideae</taxon>
        <taxon>Anserineae</taxon>
        <taxon>Spinacia</taxon>
    </lineage>
</organism>
<evidence type="ECO:0000313" key="12">
    <source>
        <dbReference type="RefSeq" id="XP_056698877.1"/>
    </source>
</evidence>
<keyword evidence="9" id="KW-1185">Reference proteome</keyword>
<dbReference type="Pfam" id="PF18052">
    <property type="entry name" value="Rx_N"/>
    <property type="match status" value="1"/>
</dbReference>
<evidence type="ECO:0000259" key="7">
    <source>
        <dbReference type="Pfam" id="PF23559"/>
    </source>
</evidence>
<dbReference type="Gene3D" id="3.40.50.300">
    <property type="entry name" value="P-loop containing nucleotide triphosphate hydrolases"/>
    <property type="match status" value="1"/>
</dbReference>
<dbReference type="SUPFAM" id="SSF52058">
    <property type="entry name" value="L domain-like"/>
    <property type="match status" value="1"/>
</dbReference>
<evidence type="ECO:0000256" key="2">
    <source>
        <dbReference type="ARBA" id="ARBA00022741"/>
    </source>
</evidence>
<feature type="domain" description="Disease resistance R13L4/SHOC-2-like LRR" evidence="8">
    <location>
        <begin position="544"/>
        <end position="848"/>
    </location>
</feature>
<dbReference type="InterPro" id="IPR042197">
    <property type="entry name" value="Apaf_helical"/>
</dbReference>
<dbReference type="InterPro" id="IPR002182">
    <property type="entry name" value="NB-ARC"/>
</dbReference>
<dbReference type="InterPro" id="IPR058922">
    <property type="entry name" value="WHD_DRP"/>
</dbReference>
<sequence>MAELGISITAKLIEVTGSALIKEICNTWGYESELADLNKTVSAIKNVLLDAESKRDLSHEARGYIEELKAAVYDADDLFDEFLTLAELKLLGRNKNGKFLFFSSEIKGVRQAYTLSRRVKGIKKQMDSIVGNHQNFGFSVDYKPVSRRREETYSFLDANDIVGRDDDRKSVIDLLLNPNISDDFRFVTIVGVGGLGKTTLAQLVYNDKEVEKQFPDPNLRLWVCVSDQDGIQFDVKSILCKILELVTREKPNPDSLSTMELVQKQFQEKLRAKKFFLVLDDVWNEDREEWLNLKKFLMLGQEGSRVLVTTRSEMTSTVIGSKHTYKLEGLSRDDSWRLFEMAAYDKGEEDVNHLKLVEIGKKIVEKCHNIPLAIKVLGTLLFGQDISKWRSFEESQLIEIGKGENKIMSILKLSYHNLESSLKSCFSYSALFPKDTEIERKMLISLWIAQGYVVGLEGGQTIEDAAEEFFLILLKRCFFQDVKKNEFGVVQSVKIHDLMHDVAHEVGREEIRVVNSNANNLGDKIRHVCCVGETCPENSLFKSKIRSFICWLPRKPLVDTQLDSWMCLRVLDLTYTSTLASSLPRSIGKLLHLRYLNLSWNKDVALFDSVVKLHNLQTLILSHCQNLRKLPKDFSKLVKLRHLDLEYCDKLICMPLGMNKLTSLRVLPFFVVGKGKRNSTESQCNGELKDLKALTNLKGCIYIKIGEDYRNMEDIDDIEGGYLKSMENLTEVKIEFDNDGCVDPETVIEKLKPHSNLKGFILWRYSGETIPRWGKTVDNWAFSLPQLVKIELRYCGNLEQIPSLSKLPYLKSLVLEDLYMLEYMENTSDCESAELTTFFPSLELLEINSLRSLKGWSRQDGLVVVDDDHLFSRRRRFSCLSQLKVVFCPNLTAFPSCPSLEDLELHRNNNTLQIIPEYIGDDTARNSQDSVRLRRVKSDNIMGYLKSIPLPYLTSLHIISKEVKSLSEVGEIFHRCSSLRSLTIGHCYNLRRLSGGGGGGGLEHLTALESLKFDSTNLSIFEDEGDDDSTPWKSLNQSLRSLTFEFAGKMMSLPKGCQYLNSLKSLRLFWCPSMNALPKWLGCLSSLQSLSINYCSALKSLPEAMQNLTSLQKLEIADCGDLEDRCKEPHGEDWPKIQHIPYVEIGY</sequence>
<feature type="domain" description="Disease resistance N-terminal" evidence="6">
    <location>
        <begin position="11"/>
        <end position="90"/>
    </location>
</feature>
<dbReference type="Proteomes" id="UP000813463">
    <property type="component" value="Chromosome 4"/>
</dbReference>
<dbReference type="InterPro" id="IPR027417">
    <property type="entry name" value="P-loop_NTPase"/>
</dbReference>
<dbReference type="InterPro" id="IPR055414">
    <property type="entry name" value="LRR_R13L4/SHOC2-like"/>
</dbReference>
<evidence type="ECO:0000256" key="3">
    <source>
        <dbReference type="ARBA" id="ARBA00022821"/>
    </source>
</evidence>
<evidence type="ECO:0000256" key="1">
    <source>
        <dbReference type="ARBA" id="ARBA00022737"/>
    </source>
</evidence>
<dbReference type="InterPro" id="IPR041118">
    <property type="entry name" value="Rx_N"/>
</dbReference>
<reference evidence="10 11" key="2">
    <citation type="submission" date="2025-04" db="UniProtKB">
        <authorList>
            <consortium name="RefSeq"/>
        </authorList>
    </citation>
    <scope>IDENTIFICATION</scope>
    <source>
        <tissue evidence="12">Leaf</tissue>
    </source>
</reference>
<dbReference type="InterPro" id="IPR036388">
    <property type="entry name" value="WH-like_DNA-bd_sf"/>
</dbReference>
<keyword evidence="4" id="KW-0067">ATP-binding</keyword>
<dbReference type="Gene3D" id="1.20.5.4130">
    <property type="match status" value="1"/>
</dbReference>
<dbReference type="GeneID" id="110786652"/>
<dbReference type="FunFam" id="1.10.10.10:FF:000322">
    <property type="entry name" value="Probable disease resistance protein At1g63360"/>
    <property type="match status" value="1"/>
</dbReference>
<dbReference type="RefSeq" id="XP_056698877.1">
    <property type="nucleotide sequence ID" value="XM_056842899.1"/>
</dbReference>
<dbReference type="PRINTS" id="PR00364">
    <property type="entry name" value="DISEASERSIST"/>
</dbReference>
<proteinExistence type="predicted"/>
<evidence type="ECO:0000256" key="4">
    <source>
        <dbReference type="ARBA" id="ARBA00022840"/>
    </source>
</evidence>
<dbReference type="Gene3D" id="3.80.10.10">
    <property type="entry name" value="Ribonuclease Inhibitor"/>
    <property type="match status" value="3"/>
</dbReference>
<dbReference type="SUPFAM" id="SSF52540">
    <property type="entry name" value="P-loop containing nucleoside triphosphate hydrolases"/>
    <property type="match status" value="1"/>
</dbReference>
<accession>A0A9R0JTY2</accession>
<feature type="domain" description="Disease resistance protein winged helix" evidence="7">
    <location>
        <begin position="431"/>
        <end position="503"/>
    </location>
</feature>
<dbReference type="PANTHER" id="PTHR36766:SF35">
    <property type="entry name" value="DISEASE RESISTANCE PROTEIN RGA3"/>
    <property type="match status" value="1"/>
</dbReference>
<dbReference type="SUPFAM" id="SSF52047">
    <property type="entry name" value="RNI-like"/>
    <property type="match status" value="1"/>
</dbReference>
<dbReference type="Pfam" id="PF00931">
    <property type="entry name" value="NB-ARC"/>
    <property type="match status" value="1"/>
</dbReference>
<dbReference type="GO" id="GO:0006952">
    <property type="term" value="P:defense response"/>
    <property type="evidence" value="ECO:0007669"/>
    <property type="project" value="UniProtKB-KW"/>
</dbReference>
<dbReference type="GO" id="GO:0051707">
    <property type="term" value="P:response to other organism"/>
    <property type="evidence" value="ECO:0007669"/>
    <property type="project" value="UniProtKB-ARBA"/>
</dbReference>
<dbReference type="RefSeq" id="XP_021846910.1">
    <property type="nucleotide sequence ID" value="XM_021991218.1"/>
</dbReference>
<dbReference type="Pfam" id="PF23598">
    <property type="entry name" value="LRR_14"/>
    <property type="match status" value="1"/>
</dbReference>
<evidence type="ECO:0000259" key="6">
    <source>
        <dbReference type="Pfam" id="PF18052"/>
    </source>
</evidence>
<reference evidence="9" key="1">
    <citation type="journal article" date="2021" name="Nat. Commun.">
        <title>Genomic analyses provide insights into spinach domestication and the genetic basis of agronomic traits.</title>
        <authorList>
            <person name="Cai X."/>
            <person name="Sun X."/>
            <person name="Xu C."/>
            <person name="Sun H."/>
            <person name="Wang X."/>
            <person name="Ge C."/>
            <person name="Zhang Z."/>
            <person name="Wang Q."/>
            <person name="Fei Z."/>
            <person name="Jiao C."/>
            <person name="Wang Q."/>
        </authorList>
    </citation>
    <scope>NUCLEOTIDE SEQUENCE [LARGE SCALE GENOMIC DNA]</scope>
    <source>
        <strain evidence="9">cv. Varoflay</strain>
    </source>
</reference>
<dbReference type="KEGG" id="soe:110786652"/>